<accession>A0ABV5INR4</accession>
<evidence type="ECO:0000313" key="2">
    <source>
        <dbReference type="Proteomes" id="UP001589647"/>
    </source>
</evidence>
<dbReference type="PANTHER" id="PTHR48419:SF1">
    <property type="entry name" value="SULFOTRANSFERASE DOMAIN-CONTAINING PROTEIN"/>
    <property type="match status" value="1"/>
</dbReference>
<organism evidence="1 2">
    <name type="scientific">Nonomuraea spiralis</name>
    <dbReference type="NCBI Taxonomy" id="46182"/>
    <lineage>
        <taxon>Bacteria</taxon>
        <taxon>Bacillati</taxon>
        <taxon>Actinomycetota</taxon>
        <taxon>Actinomycetes</taxon>
        <taxon>Streptosporangiales</taxon>
        <taxon>Streptosporangiaceae</taxon>
        <taxon>Nonomuraea</taxon>
    </lineage>
</organism>
<name>A0ABV5INR4_9ACTN</name>
<sequence>MSQPLVAMWAHSRSASTAFLRMMIERGDVAVLHEPFLALTEEGSLTLPSPDGGQVTARSEKDLLVRLAELARARPVFVKEVLDYEYPHLFKHPEDLAGFAHTFIVRDPRPTIASHYAIKPAVTCAEIGYERLFRLFELVREATGRRPLVIRTERLVREPAAVVEEFCAYTGLPFLPGSLTWAAGDRPEWRRTRRWHLDASGSAGFEDRRNSYTATVDNHPALRAFYDHHLPFYQRLVQYE</sequence>
<proteinExistence type="predicted"/>
<dbReference type="Gene3D" id="3.40.50.300">
    <property type="entry name" value="P-loop containing nucleotide triphosphate hydrolases"/>
    <property type="match status" value="1"/>
</dbReference>
<evidence type="ECO:0000313" key="1">
    <source>
        <dbReference type="EMBL" id="MFB9205698.1"/>
    </source>
</evidence>
<dbReference type="Pfam" id="PF19798">
    <property type="entry name" value="Sulfotransfer_5"/>
    <property type="match status" value="1"/>
</dbReference>
<comment type="caution">
    <text evidence="1">The sequence shown here is derived from an EMBL/GenBank/DDBJ whole genome shotgun (WGS) entry which is preliminary data.</text>
</comment>
<dbReference type="PANTHER" id="PTHR48419">
    <property type="entry name" value="SULFOTRANSFERASE DOMAIN-CONTAINING PROTEIN"/>
    <property type="match status" value="1"/>
</dbReference>
<dbReference type="SUPFAM" id="SSF52540">
    <property type="entry name" value="P-loop containing nucleoside triphosphate hydrolases"/>
    <property type="match status" value="1"/>
</dbReference>
<keyword evidence="2" id="KW-1185">Reference proteome</keyword>
<reference evidence="1 2" key="1">
    <citation type="submission" date="2024-09" db="EMBL/GenBank/DDBJ databases">
        <authorList>
            <person name="Sun Q."/>
            <person name="Mori K."/>
        </authorList>
    </citation>
    <scope>NUCLEOTIDE SEQUENCE [LARGE SCALE GENOMIC DNA]</scope>
    <source>
        <strain evidence="1 2">CCM 3426</strain>
    </source>
</reference>
<dbReference type="RefSeq" id="WP_189649519.1">
    <property type="nucleotide sequence ID" value="NZ_BMRC01000010.1"/>
</dbReference>
<dbReference type="EMBL" id="JBHMEI010000030">
    <property type="protein sequence ID" value="MFB9205698.1"/>
    <property type="molecule type" value="Genomic_DNA"/>
</dbReference>
<dbReference type="InterPro" id="IPR027417">
    <property type="entry name" value="P-loop_NTPase"/>
</dbReference>
<protein>
    <submittedName>
        <fullName evidence="1">Sulfotransferase family protein</fullName>
    </submittedName>
</protein>
<dbReference type="InterPro" id="IPR053226">
    <property type="entry name" value="Pyrrolopyrazine_biosynth_F"/>
</dbReference>
<dbReference type="Proteomes" id="UP001589647">
    <property type="component" value="Unassembled WGS sequence"/>
</dbReference>
<gene>
    <name evidence="1" type="ORF">ACFFV7_31195</name>
</gene>